<dbReference type="GO" id="GO:0016787">
    <property type="term" value="F:hydrolase activity"/>
    <property type="evidence" value="ECO:0007669"/>
    <property type="project" value="UniProtKB-KW"/>
</dbReference>
<evidence type="ECO:0000256" key="4">
    <source>
        <dbReference type="ARBA" id="ARBA00022729"/>
    </source>
</evidence>
<keyword evidence="4 8" id="KW-0732">Signal</keyword>
<organism evidence="9 10">
    <name type="scientific">Telluria antibiotica</name>
    <dbReference type="NCBI Taxonomy" id="2717319"/>
    <lineage>
        <taxon>Bacteria</taxon>
        <taxon>Pseudomonadati</taxon>
        <taxon>Pseudomonadota</taxon>
        <taxon>Betaproteobacteria</taxon>
        <taxon>Burkholderiales</taxon>
        <taxon>Oxalobacteraceae</taxon>
        <taxon>Telluria group</taxon>
        <taxon>Telluria</taxon>
    </lineage>
</organism>
<dbReference type="EMBL" id="JAAQOM010000018">
    <property type="protein sequence ID" value="NIA56972.1"/>
    <property type="molecule type" value="Genomic_DNA"/>
</dbReference>
<gene>
    <name evidence="9" type="ORF">HAV22_25435</name>
</gene>
<comment type="caution">
    <text evidence="9">The sequence shown here is derived from an EMBL/GenBank/DDBJ whole genome shotgun (WGS) entry which is preliminary data.</text>
</comment>
<dbReference type="Pfam" id="PF07519">
    <property type="entry name" value="Tannase"/>
    <property type="match status" value="1"/>
</dbReference>
<accession>A0ABX0PJJ2</accession>
<dbReference type="InterPro" id="IPR029058">
    <property type="entry name" value="AB_hydrolase_fold"/>
</dbReference>
<dbReference type="SUPFAM" id="SSF53474">
    <property type="entry name" value="alpha/beta-Hydrolases"/>
    <property type="match status" value="1"/>
</dbReference>
<evidence type="ECO:0000256" key="7">
    <source>
        <dbReference type="ARBA" id="ARBA00023157"/>
    </source>
</evidence>
<protein>
    <submittedName>
        <fullName evidence="9">Tannase/feruloyl esterase family alpha/beta hydrolase</fullName>
    </submittedName>
</protein>
<sequence length="549" mass="59345">MNIMNARSPRLFLDKLACAIAAACAMLPMITRAADCQSLSGKTIAGATVVETNDINPPFVIASADAQRVSVTTPFCRIRGLVRPTSDSNIYFEVWLPRPESWNGNYQGNAPGGYVGSMFYEPTERALRAGYAASTTDNGHTGSEPAEWALGHPERFADWGWRAVHETAVATKAIIAAYYGRGPRFSFFIGCSKGGGSAMMEAQRFPTDYDGVIARAMGWNLSARLAMYLWTIQAAQAPGAWLSPAKLELLHRSVLASCGATDGMLDNPGTCTFDPGRLQCTTDDATSCLTAEQVAGVRKIYAGPVDAGGQSLYPGYPRGSELNWSRAMMGQQDEPAVGTTAYLGFSGRARDLLFERANWDLRTLDPVDVYRQARLKLGTAWDAVDTDLTAFKARGGKIIAYQGWTDDAVPANGTIDYFDRVANRMGGLDNTKSFFRLFLAPGMDHCGGGIGPNSIGGPYGLPAPVHDAAHDVTAALARWVEQGEAPEQIVATHYRDNDPAKGITTQRPLCPYPAAARFNGRGDDRRAMNWACTAPTAHLTRNAYAHEER</sequence>
<evidence type="ECO:0000256" key="1">
    <source>
        <dbReference type="ARBA" id="ARBA00006249"/>
    </source>
</evidence>
<evidence type="ECO:0000256" key="6">
    <source>
        <dbReference type="ARBA" id="ARBA00022837"/>
    </source>
</evidence>
<keyword evidence="6" id="KW-0106">Calcium</keyword>
<keyword evidence="5 9" id="KW-0378">Hydrolase</keyword>
<evidence type="ECO:0000256" key="8">
    <source>
        <dbReference type="SAM" id="SignalP"/>
    </source>
</evidence>
<keyword evidence="10" id="KW-1185">Reference proteome</keyword>
<evidence type="ECO:0000256" key="2">
    <source>
        <dbReference type="ARBA" id="ARBA00022487"/>
    </source>
</evidence>
<dbReference type="InterPro" id="IPR011118">
    <property type="entry name" value="Tannase/feruloyl_esterase"/>
</dbReference>
<comment type="similarity">
    <text evidence="1">Belongs to the tannase family.</text>
</comment>
<dbReference type="Proteomes" id="UP000716322">
    <property type="component" value="Unassembled WGS sequence"/>
</dbReference>
<keyword evidence="7" id="KW-1015">Disulfide bond</keyword>
<evidence type="ECO:0000313" key="9">
    <source>
        <dbReference type="EMBL" id="NIA56972.1"/>
    </source>
</evidence>
<proteinExistence type="inferred from homology"/>
<evidence type="ECO:0000313" key="10">
    <source>
        <dbReference type="Proteomes" id="UP000716322"/>
    </source>
</evidence>
<feature type="chain" id="PRO_5046089382" evidence="8">
    <location>
        <begin position="34"/>
        <end position="549"/>
    </location>
</feature>
<keyword evidence="2" id="KW-0719">Serine esterase</keyword>
<dbReference type="PANTHER" id="PTHR33938">
    <property type="entry name" value="FERULOYL ESTERASE B-RELATED"/>
    <property type="match status" value="1"/>
</dbReference>
<name>A0ABX0PJJ2_9BURK</name>
<keyword evidence="3" id="KW-0479">Metal-binding</keyword>
<evidence type="ECO:0000256" key="3">
    <source>
        <dbReference type="ARBA" id="ARBA00022723"/>
    </source>
</evidence>
<reference evidence="9 10" key="1">
    <citation type="submission" date="2020-03" db="EMBL/GenBank/DDBJ databases">
        <title>Genome sequence of strain Massilia sp. TW-1.</title>
        <authorList>
            <person name="Chaudhary D.K."/>
        </authorList>
    </citation>
    <scope>NUCLEOTIDE SEQUENCE [LARGE SCALE GENOMIC DNA]</scope>
    <source>
        <strain evidence="9 10">TW-1</strain>
    </source>
</reference>
<feature type="signal peptide" evidence="8">
    <location>
        <begin position="1"/>
        <end position="33"/>
    </location>
</feature>
<evidence type="ECO:0000256" key="5">
    <source>
        <dbReference type="ARBA" id="ARBA00022801"/>
    </source>
</evidence>
<dbReference type="PANTHER" id="PTHR33938:SF15">
    <property type="entry name" value="FERULOYL ESTERASE B-RELATED"/>
    <property type="match status" value="1"/>
</dbReference>